<sequence>MDSPDAKTKTGALETPPEVLYLNDLSDGDRALGFRHCRIANPTTDMPLRRVKAVVFAIDASNRIVRVFDGLLNRPGYVHQCFGALKKRRSVRGWYAVQLTFPDAVMALNSWQSGKDNREFGDGTFPHVEAEIPTQAEY</sequence>
<dbReference type="Proteomes" id="UP000317909">
    <property type="component" value="Chromosome"/>
</dbReference>
<evidence type="ECO:0000313" key="2">
    <source>
        <dbReference type="Proteomes" id="UP000317909"/>
    </source>
</evidence>
<name>A0A517TXV1_9BACT</name>
<dbReference type="EMBL" id="CP036339">
    <property type="protein sequence ID" value="QDT73204.1"/>
    <property type="molecule type" value="Genomic_DNA"/>
</dbReference>
<dbReference type="KEGG" id="llh:I41_23930"/>
<dbReference type="RefSeq" id="WP_145432734.1">
    <property type="nucleotide sequence ID" value="NZ_CP036339.1"/>
</dbReference>
<protein>
    <submittedName>
        <fullName evidence="1">Uncharacterized protein</fullName>
    </submittedName>
</protein>
<evidence type="ECO:0000313" key="1">
    <source>
        <dbReference type="EMBL" id="QDT73204.1"/>
    </source>
</evidence>
<gene>
    <name evidence="1" type="ORF">I41_23930</name>
</gene>
<organism evidence="1 2">
    <name type="scientific">Lacipirellula limnantheis</name>
    <dbReference type="NCBI Taxonomy" id="2528024"/>
    <lineage>
        <taxon>Bacteria</taxon>
        <taxon>Pseudomonadati</taxon>
        <taxon>Planctomycetota</taxon>
        <taxon>Planctomycetia</taxon>
        <taxon>Pirellulales</taxon>
        <taxon>Lacipirellulaceae</taxon>
        <taxon>Lacipirellula</taxon>
    </lineage>
</organism>
<dbReference type="AlphaFoldDB" id="A0A517TXV1"/>
<proteinExistence type="predicted"/>
<reference evidence="1 2" key="1">
    <citation type="submission" date="2019-02" db="EMBL/GenBank/DDBJ databases">
        <title>Deep-cultivation of Planctomycetes and their phenomic and genomic characterization uncovers novel biology.</title>
        <authorList>
            <person name="Wiegand S."/>
            <person name="Jogler M."/>
            <person name="Boedeker C."/>
            <person name="Pinto D."/>
            <person name="Vollmers J."/>
            <person name="Rivas-Marin E."/>
            <person name="Kohn T."/>
            <person name="Peeters S.H."/>
            <person name="Heuer A."/>
            <person name="Rast P."/>
            <person name="Oberbeckmann S."/>
            <person name="Bunk B."/>
            <person name="Jeske O."/>
            <person name="Meyerdierks A."/>
            <person name="Storesund J.E."/>
            <person name="Kallscheuer N."/>
            <person name="Luecker S."/>
            <person name="Lage O.M."/>
            <person name="Pohl T."/>
            <person name="Merkel B.J."/>
            <person name="Hornburger P."/>
            <person name="Mueller R.-W."/>
            <person name="Bruemmer F."/>
            <person name="Labrenz M."/>
            <person name="Spormann A.M."/>
            <person name="Op den Camp H."/>
            <person name="Overmann J."/>
            <person name="Amann R."/>
            <person name="Jetten M.S.M."/>
            <person name="Mascher T."/>
            <person name="Medema M.H."/>
            <person name="Devos D.P."/>
            <person name="Kaster A.-K."/>
            <person name="Ovreas L."/>
            <person name="Rohde M."/>
            <person name="Galperin M.Y."/>
            <person name="Jogler C."/>
        </authorList>
    </citation>
    <scope>NUCLEOTIDE SEQUENCE [LARGE SCALE GENOMIC DNA]</scope>
    <source>
        <strain evidence="1 2">I41</strain>
    </source>
</reference>
<keyword evidence="2" id="KW-1185">Reference proteome</keyword>
<accession>A0A517TXV1</accession>